<feature type="domain" description="Polymerase/histidinol phosphatase N-terminal" evidence="9">
    <location>
        <begin position="2"/>
        <end position="83"/>
    </location>
</feature>
<comment type="similarity">
    <text evidence="2 8">Belongs to the PHP hydrolase family. HisK subfamily.</text>
</comment>
<evidence type="ECO:0000259" key="9">
    <source>
        <dbReference type="SMART" id="SM00481"/>
    </source>
</evidence>
<dbReference type="GO" id="GO:0000105">
    <property type="term" value="P:L-histidine biosynthetic process"/>
    <property type="evidence" value="ECO:0007669"/>
    <property type="project" value="UniProtKB-UniRule"/>
</dbReference>
<evidence type="ECO:0000256" key="6">
    <source>
        <dbReference type="ARBA" id="ARBA00023102"/>
    </source>
</evidence>
<protein>
    <recommendedName>
        <fullName evidence="3 8">Histidinol-phosphatase</fullName>
        <shortName evidence="8">HolPase</shortName>
        <ecNumber evidence="3 8">3.1.3.15</ecNumber>
    </recommendedName>
</protein>
<organism evidence="10 11">
    <name type="scientific">Formimonas warabiya</name>
    <dbReference type="NCBI Taxonomy" id="1761012"/>
    <lineage>
        <taxon>Bacteria</taxon>
        <taxon>Bacillati</taxon>
        <taxon>Bacillota</taxon>
        <taxon>Clostridia</taxon>
        <taxon>Eubacteriales</taxon>
        <taxon>Peptococcaceae</taxon>
        <taxon>Candidatus Formimonas</taxon>
    </lineage>
</organism>
<evidence type="ECO:0000256" key="3">
    <source>
        <dbReference type="ARBA" id="ARBA00013085"/>
    </source>
</evidence>
<comment type="pathway">
    <text evidence="1 8">Amino-acid biosynthesis; L-histidine biosynthesis; L-histidine from 5-phospho-alpha-D-ribose 1-diphosphate: step 8/9.</text>
</comment>
<dbReference type="SUPFAM" id="SSF89550">
    <property type="entry name" value="PHP domain-like"/>
    <property type="match status" value="1"/>
</dbReference>
<dbReference type="SMART" id="SM00481">
    <property type="entry name" value="POLIIIAc"/>
    <property type="match status" value="1"/>
</dbReference>
<dbReference type="EC" id="3.1.3.15" evidence="3 8"/>
<evidence type="ECO:0000256" key="7">
    <source>
        <dbReference type="ARBA" id="ARBA00049158"/>
    </source>
</evidence>
<dbReference type="AlphaFoldDB" id="A0A3G1KN62"/>
<dbReference type="EMBL" id="CP017634">
    <property type="protein sequence ID" value="ATW23866.1"/>
    <property type="molecule type" value="Genomic_DNA"/>
</dbReference>
<keyword evidence="11" id="KW-1185">Reference proteome</keyword>
<dbReference type="RefSeq" id="WP_148133032.1">
    <property type="nucleotide sequence ID" value="NZ_CP017634.1"/>
</dbReference>
<evidence type="ECO:0000256" key="4">
    <source>
        <dbReference type="ARBA" id="ARBA00022605"/>
    </source>
</evidence>
<dbReference type="PANTHER" id="PTHR21039:SF0">
    <property type="entry name" value="HISTIDINOL-PHOSPHATASE"/>
    <property type="match status" value="1"/>
</dbReference>
<evidence type="ECO:0000256" key="2">
    <source>
        <dbReference type="ARBA" id="ARBA00009152"/>
    </source>
</evidence>
<dbReference type="Proteomes" id="UP000323521">
    <property type="component" value="Chromosome"/>
</dbReference>
<proteinExistence type="inferred from homology"/>
<reference evidence="10 11" key="1">
    <citation type="submission" date="2016-10" db="EMBL/GenBank/DDBJ databases">
        <title>Complete Genome Sequence of Peptococcaceae strain DCMF.</title>
        <authorList>
            <person name="Edwards R.J."/>
            <person name="Holland S.I."/>
            <person name="Deshpande N.P."/>
            <person name="Wong Y.K."/>
            <person name="Ertan H."/>
            <person name="Manefield M."/>
            <person name="Russell T.L."/>
            <person name="Lee M.J."/>
        </authorList>
    </citation>
    <scope>NUCLEOTIDE SEQUENCE [LARGE SCALE GENOMIC DNA]</scope>
    <source>
        <strain evidence="10 11">DCMF</strain>
    </source>
</reference>
<comment type="catalytic activity">
    <reaction evidence="7 8">
        <text>L-histidinol phosphate + H2O = L-histidinol + phosphate</text>
        <dbReference type="Rhea" id="RHEA:14465"/>
        <dbReference type="ChEBI" id="CHEBI:15377"/>
        <dbReference type="ChEBI" id="CHEBI:43474"/>
        <dbReference type="ChEBI" id="CHEBI:57699"/>
        <dbReference type="ChEBI" id="CHEBI:57980"/>
        <dbReference type="EC" id="3.1.3.15"/>
    </reaction>
</comment>
<dbReference type="InterPro" id="IPR003141">
    <property type="entry name" value="Pol/His_phosphatase_N"/>
</dbReference>
<dbReference type="InterPro" id="IPR004013">
    <property type="entry name" value="PHP_dom"/>
</dbReference>
<name>A0A3G1KN62_FORW1</name>
<keyword evidence="4 8" id="KW-0028">Amino-acid biosynthesis</keyword>
<evidence type="ECO:0000256" key="8">
    <source>
        <dbReference type="RuleBase" id="RU366003"/>
    </source>
</evidence>
<keyword evidence="6 8" id="KW-0368">Histidine biosynthesis</keyword>
<dbReference type="Pfam" id="PF02811">
    <property type="entry name" value="PHP"/>
    <property type="match status" value="1"/>
</dbReference>
<dbReference type="NCBIfam" id="TIGR01856">
    <property type="entry name" value="hisJ_fam"/>
    <property type="match status" value="1"/>
</dbReference>
<evidence type="ECO:0000256" key="5">
    <source>
        <dbReference type="ARBA" id="ARBA00022801"/>
    </source>
</evidence>
<dbReference type="InterPro" id="IPR016195">
    <property type="entry name" value="Pol/histidinol_Pase-like"/>
</dbReference>
<accession>A0A3G1KN62</accession>
<dbReference type="UniPathway" id="UPA00031">
    <property type="reaction ID" value="UER00013"/>
</dbReference>
<evidence type="ECO:0000313" key="10">
    <source>
        <dbReference type="EMBL" id="ATW23866.1"/>
    </source>
</evidence>
<dbReference type="KEGG" id="fwa:DCMF_02790"/>
<sequence>MYDYHLHSTNSPDGRLSIEEVCELAIQKGFKEIAFTEHLDYDCPGHIDLLLDYEKYSEEIDRAREKYFGALNIVKGLEMGLQPQVMERNRDFVRKNPFDFIIGSVHHIDGLQLFNGDFCQGKRREEAYRSYLQEVDRLVETFADFHVLGHMDVIRRYPGFDDRTISTREYADLIDSILKKLIRSHRGIEVNSSGFRFKLADTLPTLDVVTRYRELGGEIITVGSDAHRTDAVGYKIEEAYQVLKTSGFNYVCLFRNGAPIKVPLPV</sequence>
<dbReference type="PANTHER" id="PTHR21039">
    <property type="entry name" value="HISTIDINOL PHOSPHATASE-RELATED"/>
    <property type="match status" value="1"/>
</dbReference>
<dbReference type="GO" id="GO:0004401">
    <property type="term" value="F:histidinol-phosphatase activity"/>
    <property type="evidence" value="ECO:0007669"/>
    <property type="project" value="UniProtKB-UniRule"/>
</dbReference>
<gene>
    <name evidence="10" type="ORF">DCMF_02790</name>
</gene>
<dbReference type="OrthoDB" id="9775255at2"/>
<keyword evidence="5 8" id="KW-0378">Hydrolase</keyword>
<dbReference type="InterPro" id="IPR010140">
    <property type="entry name" value="Histidinol_P_phosphatase_HisJ"/>
</dbReference>
<dbReference type="Gene3D" id="3.20.20.140">
    <property type="entry name" value="Metal-dependent hydrolases"/>
    <property type="match status" value="1"/>
</dbReference>
<evidence type="ECO:0000313" key="11">
    <source>
        <dbReference type="Proteomes" id="UP000323521"/>
    </source>
</evidence>
<dbReference type="GO" id="GO:0005737">
    <property type="term" value="C:cytoplasm"/>
    <property type="evidence" value="ECO:0007669"/>
    <property type="project" value="TreeGrafter"/>
</dbReference>
<evidence type="ECO:0000256" key="1">
    <source>
        <dbReference type="ARBA" id="ARBA00004970"/>
    </source>
</evidence>